<dbReference type="AlphaFoldDB" id="A0A1A9ZVB3"/>
<proteinExistence type="predicted"/>
<sequence length="62" mass="6948">MSRNFEVDFPKGQSEGSHGMNYTELFNMSADKIHDLVTSRQPKEAARVVVPSRSVVMSYATL</sequence>
<dbReference type="EnsemblMetazoa" id="GPAI026160-RA">
    <property type="protein sequence ID" value="GPAI026160-PA"/>
    <property type="gene ID" value="GPAI026160"/>
</dbReference>
<keyword evidence="2" id="KW-1185">Reference proteome</keyword>
<organism evidence="1 2">
    <name type="scientific">Glossina pallidipes</name>
    <name type="common">Tsetse fly</name>
    <dbReference type="NCBI Taxonomy" id="7398"/>
    <lineage>
        <taxon>Eukaryota</taxon>
        <taxon>Metazoa</taxon>
        <taxon>Ecdysozoa</taxon>
        <taxon>Arthropoda</taxon>
        <taxon>Hexapoda</taxon>
        <taxon>Insecta</taxon>
        <taxon>Pterygota</taxon>
        <taxon>Neoptera</taxon>
        <taxon>Endopterygota</taxon>
        <taxon>Diptera</taxon>
        <taxon>Brachycera</taxon>
        <taxon>Muscomorpha</taxon>
        <taxon>Hippoboscoidea</taxon>
        <taxon>Glossinidae</taxon>
        <taxon>Glossina</taxon>
    </lineage>
</organism>
<name>A0A1A9ZVB3_GLOPL</name>
<protein>
    <submittedName>
        <fullName evidence="1">Uncharacterized protein</fullName>
    </submittedName>
</protein>
<dbReference type="VEuPathDB" id="VectorBase:GPAI026160"/>
<evidence type="ECO:0000313" key="2">
    <source>
        <dbReference type="Proteomes" id="UP000092445"/>
    </source>
</evidence>
<accession>A0A1A9ZVB3</accession>
<reference evidence="1" key="2">
    <citation type="submission" date="2020-05" db="UniProtKB">
        <authorList>
            <consortium name="EnsemblMetazoa"/>
        </authorList>
    </citation>
    <scope>IDENTIFICATION</scope>
    <source>
        <strain evidence="1">IAEA</strain>
    </source>
</reference>
<reference evidence="2" key="1">
    <citation type="submission" date="2014-03" db="EMBL/GenBank/DDBJ databases">
        <authorList>
            <person name="Aksoy S."/>
            <person name="Warren W."/>
            <person name="Wilson R.K."/>
        </authorList>
    </citation>
    <scope>NUCLEOTIDE SEQUENCE [LARGE SCALE GENOMIC DNA]</scope>
    <source>
        <strain evidence="2">IAEA</strain>
    </source>
</reference>
<dbReference type="Proteomes" id="UP000092445">
    <property type="component" value="Unassembled WGS sequence"/>
</dbReference>
<evidence type="ECO:0000313" key="1">
    <source>
        <dbReference type="EnsemblMetazoa" id="GPAI026160-PA"/>
    </source>
</evidence>